<dbReference type="EMBL" id="CP133616">
    <property type="protein sequence ID" value="WMV28610.1"/>
    <property type="molecule type" value="Genomic_DNA"/>
</dbReference>
<organism evidence="1 2">
    <name type="scientific">Solanum verrucosum</name>
    <dbReference type="NCBI Taxonomy" id="315347"/>
    <lineage>
        <taxon>Eukaryota</taxon>
        <taxon>Viridiplantae</taxon>
        <taxon>Streptophyta</taxon>
        <taxon>Embryophyta</taxon>
        <taxon>Tracheophyta</taxon>
        <taxon>Spermatophyta</taxon>
        <taxon>Magnoliopsida</taxon>
        <taxon>eudicotyledons</taxon>
        <taxon>Gunneridae</taxon>
        <taxon>Pentapetalae</taxon>
        <taxon>asterids</taxon>
        <taxon>lamiids</taxon>
        <taxon>Solanales</taxon>
        <taxon>Solanaceae</taxon>
        <taxon>Solanoideae</taxon>
        <taxon>Solaneae</taxon>
        <taxon>Solanum</taxon>
    </lineage>
</organism>
<reference evidence="1" key="1">
    <citation type="submission" date="2023-08" db="EMBL/GenBank/DDBJ databases">
        <title>A de novo genome assembly of Solanum verrucosum Schlechtendal, a Mexican diploid species geographically isolated from the other diploid A-genome species in potato relatives.</title>
        <authorList>
            <person name="Hosaka K."/>
        </authorList>
    </citation>
    <scope>NUCLEOTIDE SEQUENCE</scope>
    <source>
        <tissue evidence="1">Young leaves</tissue>
    </source>
</reference>
<accession>A0AAF0QTV5</accession>
<sequence>GEKAGASRQPARPNRGSDVLPLAWHVSQSASRPFLSFKGWCSARCRAPRTPSYPILFTLSHACY</sequence>
<evidence type="ECO:0000313" key="2">
    <source>
        <dbReference type="Proteomes" id="UP001234989"/>
    </source>
</evidence>
<keyword evidence="2" id="KW-1185">Reference proteome</keyword>
<dbReference type="Proteomes" id="UP001234989">
    <property type="component" value="Chromosome 5"/>
</dbReference>
<gene>
    <name evidence="1" type="ORF">MTR67_021995</name>
</gene>
<protein>
    <submittedName>
        <fullName evidence="1">Uncharacterized protein</fullName>
    </submittedName>
</protein>
<evidence type="ECO:0000313" key="1">
    <source>
        <dbReference type="EMBL" id="WMV28610.1"/>
    </source>
</evidence>
<feature type="non-terminal residue" evidence="1">
    <location>
        <position position="1"/>
    </location>
</feature>
<name>A0AAF0QTV5_SOLVR</name>
<proteinExistence type="predicted"/>
<dbReference type="AlphaFoldDB" id="A0AAF0QTV5"/>